<dbReference type="EMBL" id="UHJG01000001">
    <property type="protein sequence ID" value="SUP99072.1"/>
    <property type="molecule type" value="Genomic_DNA"/>
</dbReference>
<reference evidence="1" key="1">
    <citation type="journal article" date="2015" name="Genome Announc.">
        <title>Complete Genome Sequence of Yersinia ruckeri Strain CSF007-82, Etiologic Agent of Red Mouth Disease in Salmonid Fish.</title>
        <authorList>
            <person name="Nelson M.C."/>
            <person name="LaPatra S.E."/>
            <person name="Welch T.J."/>
            <person name="Graf J."/>
        </authorList>
    </citation>
    <scope>NUCLEOTIDE SEQUENCE</scope>
    <source>
        <strain evidence="1">CSF007-82</strain>
    </source>
</reference>
<proteinExistence type="predicted"/>
<gene>
    <name evidence="1" type="ORF">CSF007_8910</name>
    <name evidence="2" type="ORF">NCTC10476_00357</name>
</gene>
<dbReference type="PATRIC" id="fig|29486.44.peg.1427"/>
<name>A0A085U7J1_YERRU</name>
<evidence type="ECO:0000313" key="3">
    <source>
        <dbReference type="Proteomes" id="UP000255169"/>
    </source>
</evidence>
<dbReference type="EMBL" id="LN681231">
    <property type="protein sequence ID" value="CEK27535.1"/>
    <property type="molecule type" value="Genomic_DNA"/>
</dbReference>
<evidence type="ECO:0000313" key="1">
    <source>
        <dbReference type="EMBL" id="CEK27535.1"/>
    </source>
</evidence>
<sequence length="52" mass="6058">MIFMLTFCKKHNAGVFDDKAQRLGNWRLLYYCSTTQYRSESPANPIVSQDIV</sequence>
<protein>
    <submittedName>
        <fullName evidence="1">Uncharacterized protein</fullName>
    </submittedName>
</protein>
<dbReference type="AlphaFoldDB" id="A0A085U7J1"/>
<evidence type="ECO:0000313" key="2">
    <source>
        <dbReference type="EMBL" id="SUP99072.1"/>
    </source>
</evidence>
<dbReference type="KEGG" id="yru:BD65_330"/>
<dbReference type="Proteomes" id="UP000255169">
    <property type="component" value="Unassembled WGS sequence"/>
</dbReference>
<accession>A0A085U7J1</accession>
<organism evidence="1">
    <name type="scientific">Yersinia ruckeri</name>
    <dbReference type="NCBI Taxonomy" id="29486"/>
    <lineage>
        <taxon>Bacteria</taxon>
        <taxon>Pseudomonadati</taxon>
        <taxon>Pseudomonadota</taxon>
        <taxon>Gammaproteobacteria</taxon>
        <taxon>Enterobacterales</taxon>
        <taxon>Yersiniaceae</taxon>
        <taxon>Yersinia</taxon>
    </lineage>
</organism>
<keyword evidence="3" id="KW-1185">Reference proteome</keyword>
<reference evidence="2 3" key="2">
    <citation type="submission" date="2018-06" db="EMBL/GenBank/DDBJ databases">
        <authorList>
            <consortium name="Pathogen Informatics"/>
            <person name="Doyle S."/>
        </authorList>
    </citation>
    <scope>NUCLEOTIDE SEQUENCE [LARGE SCALE GENOMIC DNA]</scope>
    <source>
        <strain evidence="2 3">NCTC10476</strain>
    </source>
</reference>